<dbReference type="EMBL" id="JANPWB010000012">
    <property type="protein sequence ID" value="KAJ1120454.1"/>
    <property type="molecule type" value="Genomic_DNA"/>
</dbReference>
<sequence>MYICEIQICEGAWPARWPTGSTRGVLPDSASFVILPPQALVNPVDGSWRPLERGGAQGEHQQPVKGVAIVPRGSACEERLTPRWGPRSRARFENHWGPGSGTWRGHEVRPLALRLVVWCTALGVFACSRRLIKCAPWTRTEQTRECSKHGWINTQRRVQERVCKKIPLAPRRRERSPPGRKSWLLLSLQIAAIAVDVNLLRDDLRVVAERLVATELKVTCMQSDVDTLKASVAILEGTTHKLEARVEDAEDRARRCSGLPRRSRGANVEAFLEDWIRKSLPAASLPAVFVVERAHRALAPGAPP</sequence>
<protein>
    <submittedName>
        <fullName evidence="1">Uncharacterized protein</fullName>
    </submittedName>
</protein>
<name>A0AAV7P0T6_PLEWA</name>
<comment type="caution">
    <text evidence="1">The sequence shown here is derived from an EMBL/GenBank/DDBJ whole genome shotgun (WGS) entry which is preliminary data.</text>
</comment>
<accession>A0AAV7P0T6</accession>
<organism evidence="1 2">
    <name type="scientific">Pleurodeles waltl</name>
    <name type="common">Iberian ribbed newt</name>
    <dbReference type="NCBI Taxonomy" id="8319"/>
    <lineage>
        <taxon>Eukaryota</taxon>
        <taxon>Metazoa</taxon>
        <taxon>Chordata</taxon>
        <taxon>Craniata</taxon>
        <taxon>Vertebrata</taxon>
        <taxon>Euteleostomi</taxon>
        <taxon>Amphibia</taxon>
        <taxon>Batrachia</taxon>
        <taxon>Caudata</taxon>
        <taxon>Salamandroidea</taxon>
        <taxon>Salamandridae</taxon>
        <taxon>Pleurodelinae</taxon>
        <taxon>Pleurodeles</taxon>
    </lineage>
</organism>
<proteinExistence type="predicted"/>
<dbReference type="Proteomes" id="UP001066276">
    <property type="component" value="Chromosome 8"/>
</dbReference>
<reference evidence="1" key="1">
    <citation type="journal article" date="2022" name="bioRxiv">
        <title>Sequencing and chromosome-scale assembly of the giantPleurodeles waltlgenome.</title>
        <authorList>
            <person name="Brown T."/>
            <person name="Elewa A."/>
            <person name="Iarovenko S."/>
            <person name="Subramanian E."/>
            <person name="Araus A.J."/>
            <person name="Petzold A."/>
            <person name="Susuki M."/>
            <person name="Suzuki K.-i.T."/>
            <person name="Hayashi T."/>
            <person name="Toyoda A."/>
            <person name="Oliveira C."/>
            <person name="Osipova E."/>
            <person name="Leigh N.D."/>
            <person name="Simon A."/>
            <person name="Yun M.H."/>
        </authorList>
    </citation>
    <scope>NUCLEOTIDE SEQUENCE</scope>
    <source>
        <strain evidence="1">20211129_DDA</strain>
        <tissue evidence="1">Liver</tissue>
    </source>
</reference>
<evidence type="ECO:0000313" key="2">
    <source>
        <dbReference type="Proteomes" id="UP001066276"/>
    </source>
</evidence>
<gene>
    <name evidence="1" type="ORF">NDU88_008619</name>
</gene>
<keyword evidence="2" id="KW-1185">Reference proteome</keyword>
<evidence type="ECO:0000313" key="1">
    <source>
        <dbReference type="EMBL" id="KAJ1120454.1"/>
    </source>
</evidence>
<dbReference type="AlphaFoldDB" id="A0AAV7P0T6"/>